<dbReference type="AlphaFoldDB" id="A0A8J3UDQ0"/>
<accession>A0A8J3UDQ0</accession>
<dbReference type="EMBL" id="BOOQ01000001">
    <property type="protein sequence ID" value="GII43603.1"/>
    <property type="molecule type" value="Genomic_DNA"/>
</dbReference>
<dbReference type="InterPro" id="IPR000835">
    <property type="entry name" value="HTH_MarR-typ"/>
</dbReference>
<dbReference type="InterPro" id="IPR039422">
    <property type="entry name" value="MarR/SlyA-like"/>
</dbReference>
<sequence>MSIQMSGHTGDSELSPVTVPVLELATTLGHLIRRAQQVHTALWSAELKGDLTGPQYALLSALSNATGLDQRSAGQLASLDKSTTADVVARLERNGWIRRDRDPLDGRRYTLTLTRVANAALREITPRVRRVQARLIEPLDSADQGALVDLLGRVAYKGPPPIEEAPDAPVSVLLLSTTPGHLLRRAEQVHGVLWATHVGATVTPSQYALLCVLAQRPGTDQTAAGDLVSLDKSSAADIVARLVRRGLIVLTPDHSDRRRKRLSLSPDAVRIMPEVTPAVQTVQQDLASPLSNDEQERLIALLHQIAYHSPSL</sequence>
<evidence type="ECO:0000259" key="1">
    <source>
        <dbReference type="PROSITE" id="PS50995"/>
    </source>
</evidence>
<proteinExistence type="predicted"/>
<protein>
    <recommendedName>
        <fullName evidence="1">HTH marR-type domain-containing protein</fullName>
    </recommendedName>
</protein>
<dbReference type="PANTHER" id="PTHR33164">
    <property type="entry name" value="TRANSCRIPTIONAL REGULATOR, MARR FAMILY"/>
    <property type="match status" value="1"/>
</dbReference>
<name>A0A8J3UDQ0_9ACTN</name>
<dbReference type="GO" id="GO:0006950">
    <property type="term" value="P:response to stress"/>
    <property type="evidence" value="ECO:0007669"/>
    <property type="project" value="TreeGrafter"/>
</dbReference>
<dbReference type="InterPro" id="IPR036390">
    <property type="entry name" value="WH_DNA-bd_sf"/>
</dbReference>
<dbReference type="Gene3D" id="1.10.10.10">
    <property type="entry name" value="Winged helix-like DNA-binding domain superfamily/Winged helix DNA-binding domain"/>
    <property type="match status" value="2"/>
</dbReference>
<gene>
    <name evidence="2" type="ORF">Psi02_00270</name>
</gene>
<organism evidence="2 3">
    <name type="scientific">Planotetraspora silvatica</name>
    <dbReference type="NCBI Taxonomy" id="234614"/>
    <lineage>
        <taxon>Bacteria</taxon>
        <taxon>Bacillati</taxon>
        <taxon>Actinomycetota</taxon>
        <taxon>Actinomycetes</taxon>
        <taxon>Streptosporangiales</taxon>
        <taxon>Streptosporangiaceae</taxon>
        <taxon>Planotetraspora</taxon>
    </lineage>
</organism>
<dbReference type="Proteomes" id="UP000644610">
    <property type="component" value="Unassembled WGS sequence"/>
</dbReference>
<dbReference type="Pfam" id="PF12802">
    <property type="entry name" value="MarR_2"/>
    <property type="match status" value="2"/>
</dbReference>
<evidence type="ECO:0000313" key="3">
    <source>
        <dbReference type="Proteomes" id="UP000644610"/>
    </source>
</evidence>
<dbReference type="RefSeq" id="WP_203970574.1">
    <property type="nucleotide sequence ID" value="NZ_BAAAKY010000005.1"/>
</dbReference>
<evidence type="ECO:0000313" key="2">
    <source>
        <dbReference type="EMBL" id="GII43603.1"/>
    </source>
</evidence>
<dbReference type="SUPFAM" id="SSF46785">
    <property type="entry name" value="Winged helix' DNA-binding domain"/>
    <property type="match status" value="2"/>
</dbReference>
<dbReference type="GO" id="GO:0003700">
    <property type="term" value="F:DNA-binding transcription factor activity"/>
    <property type="evidence" value="ECO:0007669"/>
    <property type="project" value="InterPro"/>
</dbReference>
<dbReference type="PANTHER" id="PTHR33164:SF95">
    <property type="entry name" value="TRANSCRIPTIONAL REGULATOR"/>
    <property type="match status" value="1"/>
</dbReference>
<dbReference type="SMART" id="SM00347">
    <property type="entry name" value="HTH_MARR"/>
    <property type="match status" value="2"/>
</dbReference>
<dbReference type="PROSITE" id="PS50995">
    <property type="entry name" value="HTH_MARR_2"/>
    <property type="match status" value="2"/>
</dbReference>
<reference evidence="2" key="1">
    <citation type="submission" date="2021-01" db="EMBL/GenBank/DDBJ databases">
        <title>Whole genome shotgun sequence of Planotetraspora silvatica NBRC 100141.</title>
        <authorList>
            <person name="Komaki H."/>
            <person name="Tamura T."/>
        </authorList>
    </citation>
    <scope>NUCLEOTIDE SEQUENCE</scope>
    <source>
        <strain evidence="2">NBRC 100141</strain>
    </source>
</reference>
<comment type="caution">
    <text evidence="2">The sequence shown here is derived from an EMBL/GenBank/DDBJ whole genome shotgun (WGS) entry which is preliminary data.</text>
</comment>
<dbReference type="InterPro" id="IPR036388">
    <property type="entry name" value="WH-like_DNA-bd_sf"/>
</dbReference>
<feature type="domain" description="HTH marR-type" evidence="1">
    <location>
        <begin position="25"/>
        <end position="156"/>
    </location>
</feature>
<feature type="domain" description="HTH marR-type" evidence="1">
    <location>
        <begin position="167"/>
        <end position="307"/>
    </location>
</feature>
<keyword evidence="3" id="KW-1185">Reference proteome</keyword>